<keyword evidence="6 8" id="KW-0472">Membrane</keyword>
<dbReference type="CDD" id="cd04187">
    <property type="entry name" value="DPM1_like_bac"/>
    <property type="match status" value="1"/>
</dbReference>
<dbReference type="GO" id="GO:0005886">
    <property type="term" value="C:plasma membrane"/>
    <property type="evidence" value="ECO:0007669"/>
    <property type="project" value="TreeGrafter"/>
</dbReference>
<feature type="transmembrane region" description="Helical" evidence="8">
    <location>
        <begin position="273"/>
        <end position="292"/>
    </location>
</feature>
<dbReference type="InterPro" id="IPR050256">
    <property type="entry name" value="Glycosyltransferase_2"/>
</dbReference>
<evidence type="ECO:0000256" key="4">
    <source>
        <dbReference type="ARBA" id="ARBA00022692"/>
    </source>
</evidence>
<dbReference type="InterPro" id="IPR029044">
    <property type="entry name" value="Nucleotide-diphossugar_trans"/>
</dbReference>
<name>A0A1S7LFC3_MAGMO</name>
<keyword evidence="3 10" id="KW-0808">Transferase</keyword>
<proteinExistence type="predicted"/>
<dbReference type="AlphaFoldDB" id="A0A1S7LFC3"/>
<evidence type="ECO:0000256" key="7">
    <source>
        <dbReference type="SAM" id="MobiDB-lite"/>
    </source>
</evidence>
<feature type="domain" description="Glycosyltransferase 2-like" evidence="9">
    <location>
        <begin position="17"/>
        <end position="181"/>
    </location>
</feature>
<evidence type="ECO:0000259" key="9">
    <source>
        <dbReference type="Pfam" id="PF00535"/>
    </source>
</evidence>
<comment type="subcellular location">
    <subcellularLocation>
        <location evidence="1">Membrane</location>
        <topology evidence="1">Multi-pass membrane protein</topology>
    </subcellularLocation>
</comment>
<evidence type="ECO:0000256" key="5">
    <source>
        <dbReference type="ARBA" id="ARBA00022989"/>
    </source>
</evidence>
<dbReference type="EMBL" id="LO017727">
    <property type="protein sequence ID" value="CRH05103.1"/>
    <property type="molecule type" value="Genomic_DNA"/>
</dbReference>
<evidence type="ECO:0000313" key="10">
    <source>
        <dbReference type="EMBL" id="CRH05103.1"/>
    </source>
</evidence>
<dbReference type="PANTHER" id="PTHR48090">
    <property type="entry name" value="UNDECAPRENYL-PHOSPHATE 4-DEOXY-4-FORMAMIDO-L-ARABINOSE TRANSFERASE-RELATED"/>
    <property type="match status" value="1"/>
</dbReference>
<dbReference type="Pfam" id="PF00535">
    <property type="entry name" value="Glycos_transf_2"/>
    <property type="match status" value="1"/>
</dbReference>
<keyword evidence="5 8" id="KW-1133">Transmembrane helix</keyword>
<evidence type="ECO:0000256" key="6">
    <source>
        <dbReference type="ARBA" id="ARBA00023136"/>
    </source>
</evidence>
<dbReference type="GO" id="GO:0016757">
    <property type="term" value="F:glycosyltransferase activity"/>
    <property type="evidence" value="ECO:0007669"/>
    <property type="project" value="UniProtKB-KW"/>
</dbReference>
<gene>
    <name evidence="10" type="ORF">MAGMO_0904</name>
</gene>
<sequence>MPKGQKRLFSERKPVVTVVTPVFNEEEGLDHYFATVERVLFTQTEVEWKILLVDDGSADQSWSIVQAQCAKDRRFEGLRLSRNFGSHSALSAGLNHAEGDAVTILAADLQDPAEVVLQFVEQWLAGYDIVWGKRISRKESWLRSQASTQFANLARRHAMPKGSRFTTGSFLLMDRKVLACYRAFPEKRRITFALVAWTGFDQQVVAYHRKAREFGTSGWTLSRMLQAFYDTFIGFSNLPLRLMSFLGVATALFSVVIAIYVIANWLFTDVVPGWTAIMLGISFFFSIVFFILGMMTEYLHRIHQEVLGRPVYFISEQTDDYPPQNAADPAKVELQKNRKTQGRG</sequence>
<evidence type="ECO:0000256" key="3">
    <source>
        <dbReference type="ARBA" id="ARBA00022679"/>
    </source>
</evidence>
<dbReference type="Gene3D" id="3.90.550.10">
    <property type="entry name" value="Spore Coat Polysaccharide Biosynthesis Protein SpsA, Chain A"/>
    <property type="match status" value="1"/>
</dbReference>
<organism evidence="10">
    <name type="scientific">Magnetococcus massalia (strain MO-1)</name>
    <dbReference type="NCBI Taxonomy" id="451514"/>
    <lineage>
        <taxon>Bacteria</taxon>
        <taxon>Pseudomonadati</taxon>
        <taxon>Pseudomonadota</taxon>
        <taxon>Magnetococcia</taxon>
        <taxon>Magnetococcales</taxon>
        <taxon>Magnetococcaceae</taxon>
        <taxon>Magnetococcus</taxon>
    </lineage>
</organism>
<feature type="region of interest" description="Disordered" evidence="7">
    <location>
        <begin position="320"/>
        <end position="344"/>
    </location>
</feature>
<accession>A0A1S7LFC3</accession>
<evidence type="ECO:0000256" key="8">
    <source>
        <dbReference type="SAM" id="Phobius"/>
    </source>
</evidence>
<keyword evidence="4 8" id="KW-0812">Transmembrane</keyword>
<evidence type="ECO:0000256" key="1">
    <source>
        <dbReference type="ARBA" id="ARBA00004141"/>
    </source>
</evidence>
<keyword evidence="2" id="KW-0328">Glycosyltransferase</keyword>
<dbReference type="PANTHER" id="PTHR48090:SF1">
    <property type="entry name" value="PROPHAGE BACTOPRENOL GLUCOSYL TRANSFERASE HOMOLOG"/>
    <property type="match status" value="1"/>
</dbReference>
<protein>
    <submittedName>
        <fullName evidence="10">Putative GT2: related to bactoprenol glucosyltransferases</fullName>
    </submittedName>
</protein>
<dbReference type="SUPFAM" id="SSF53448">
    <property type="entry name" value="Nucleotide-diphospho-sugar transferases"/>
    <property type="match status" value="1"/>
</dbReference>
<reference evidence="10" key="1">
    <citation type="submission" date="2015-04" db="EMBL/GenBank/DDBJ databases">
        <authorList>
            <person name="Syromyatnikov M.Y."/>
            <person name="Popov V.N."/>
        </authorList>
    </citation>
    <scope>NUCLEOTIDE SEQUENCE</scope>
    <source>
        <strain evidence="10">MO-1</strain>
    </source>
</reference>
<feature type="transmembrane region" description="Helical" evidence="8">
    <location>
        <begin position="245"/>
        <end position="267"/>
    </location>
</feature>
<dbReference type="InterPro" id="IPR001173">
    <property type="entry name" value="Glyco_trans_2-like"/>
</dbReference>
<evidence type="ECO:0000256" key="2">
    <source>
        <dbReference type="ARBA" id="ARBA00022676"/>
    </source>
</evidence>